<proteinExistence type="predicted"/>
<dbReference type="EMBL" id="MT144413">
    <property type="protein sequence ID" value="QJA53334.1"/>
    <property type="molecule type" value="Genomic_DNA"/>
</dbReference>
<reference evidence="1" key="1">
    <citation type="submission" date="2020-03" db="EMBL/GenBank/DDBJ databases">
        <title>The deep terrestrial virosphere.</title>
        <authorList>
            <person name="Holmfeldt K."/>
            <person name="Nilsson E."/>
            <person name="Simone D."/>
            <person name="Lopez-Fernandez M."/>
            <person name="Wu X."/>
            <person name="de Brujin I."/>
            <person name="Lundin D."/>
            <person name="Andersson A."/>
            <person name="Bertilsson S."/>
            <person name="Dopson M."/>
        </authorList>
    </citation>
    <scope>NUCLEOTIDE SEQUENCE</scope>
    <source>
        <strain evidence="1">TM448A03436</strain>
        <strain evidence="2">TM448B04267</strain>
    </source>
</reference>
<organism evidence="1">
    <name type="scientific">viral metagenome</name>
    <dbReference type="NCBI Taxonomy" id="1070528"/>
    <lineage>
        <taxon>unclassified sequences</taxon>
        <taxon>metagenomes</taxon>
        <taxon>organismal metagenomes</taxon>
    </lineage>
</organism>
<protein>
    <submittedName>
        <fullName evidence="1">Uncharacterized protein</fullName>
    </submittedName>
</protein>
<evidence type="ECO:0000313" key="2">
    <source>
        <dbReference type="EMBL" id="QJI03195.1"/>
    </source>
</evidence>
<dbReference type="AlphaFoldDB" id="A0A6H2A0I8"/>
<evidence type="ECO:0000313" key="1">
    <source>
        <dbReference type="EMBL" id="QJA53334.1"/>
    </source>
</evidence>
<gene>
    <name evidence="1" type="ORF">TM448A03436_0010</name>
    <name evidence="2" type="ORF">TM448B04267_0010</name>
</gene>
<accession>A0A6H2A0I8</accession>
<sequence>MVCTTITVTEPPVDVTVVQAGFARSSLGVRTYLNSDCQVPYLDINNTKEAVMVGIAFSNRLFLSKTVRVTASFTRPDGSVAALSGNATFIGPDIVGGETVYLEGIQNYQIGTYSGLTATAATV</sequence>
<dbReference type="EMBL" id="MT145066">
    <property type="protein sequence ID" value="QJI03195.1"/>
    <property type="molecule type" value="Genomic_DNA"/>
</dbReference>
<name>A0A6H2A0I8_9ZZZZ</name>